<sequence>MYYIISKFLCWTCMLWFIQEYYCLPTSSFPVATTDATALISIAKSRYERGLDDYDEASDRQARGMMDVAEYEDHHETHDEPVKEQKAIQGDPWAGYYDFLINEGSFKFWAAFQLVTAVILVYASFAAVYYAKFNVIAPDYDDDYDVFGRSYDKPPSSSLWSGLSAQSFQRIFDAISSKKYT</sequence>
<organism evidence="3 4">
    <name type="scientific">Cryptolaemus montrouzieri</name>
    <dbReference type="NCBI Taxonomy" id="559131"/>
    <lineage>
        <taxon>Eukaryota</taxon>
        <taxon>Metazoa</taxon>
        <taxon>Ecdysozoa</taxon>
        <taxon>Arthropoda</taxon>
        <taxon>Hexapoda</taxon>
        <taxon>Insecta</taxon>
        <taxon>Pterygota</taxon>
        <taxon>Neoptera</taxon>
        <taxon>Endopterygota</taxon>
        <taxon>Coleoptera</taxon>
        <taxon>Polyphaga</taxon>
        <taxon>Cucujiformia</taxon>
        <taxon>Coccinelloidea</taxon>
        <taxon>Coccinellidae</taxon>
        <taxon>Scymninae</taxon>
        <taxon>Scymnini</taxon>
        <taxon>Cryptolaemus</taxon>
    </lineage>
</organism>
<keyword evidence="1" id="KW-1133">Transmembrane helix</keyword>
<keyword evidence="2" id="KW-0732">Signal</keyword>
<keyword evidence="1" id="KW-0472">Membrane</keyword>
<evidence type="ECO:0000256" key="2">
    <source>
        <dbReference type="SAM" id="SignalP"/>
    </source>
</evidence>
<feature type="chain" id="PRO_5044800455" evidence="2">
    <location>
        <begin position="24"/>
        <end position="181"/>
    </location>
</feature>
<reference evidence="3 4" key="1">
    <citation type="journal article" date="2021" name="BMC Biol.">
        <title>Horizontally acquired antibacterial genes associated with adaptive radiation of ladybird beetles.</title>
        <authorList>
            <person name="Li H.S."/>
            <person name="Tang X.F."/>
            <person name="Huang Y.H."/>
            <person name="Xu Z.Y."/>
            <person name="Chen M.L."/>
            <person name="Du X.Y."/>
            <person name="Qiu B.Y."/>
            <person name="Chen P.T."/>
            <person name="Zhang W."/>
            <person name="Slipinski A."/>
            <person name="Escalona H.E."/>
            <person name="Waterhouse R.M."/>
            <person name="Zwick A."/>
            <person name="Pang H."/>
        </authorList>
    </citation>
    <scope>NUCLEOTIDE SEQUENCE [LARGE SCALE GENOMIC DNA]</scope>
    <source>
        <strain evidence="3">SYSU2018</strain>
    </source>
</reference>
<dbReference type="AlphaFoldDB" id="A0ABD2PH36"/>
<comment type="caution">
    <text evidence="3">The sequence shown here is derived from an EMBL/GenBank/DDBJ whole genome shotgun (WGS) entry which is preliminary data.</text>
</comment>
<keyword evidence="4" id="KW-1185">Reference proteome</keyword>
<feature type="transmembrane region" description="Helical" evidence="1">
    <location>
        <begin position="108"/>
        <end position="131"/>
    </location>
</feature>
<evidence type="ECO:0000256" key="1">
    <source>
        <dbReference type="SAM" id="Phobius"/>
    </source>
</evidence>
<gene>
    <name evidence="3" type="ORF">HHI36_023498</name>
</gene>
<evidence type="ECO:0000313" key="3">
    <source>
        <dbReference type="EMBL" id="KAL3290133.1"/>
    </source>
</evidence>
<evidence type="ECO:0000313" key="4">
    <source>
        <dbReference type="Proteomes" id="UP001516400"/>
    </source>
</evidence>
<dbReference type="EMBL" id="JABFTP020000186">
    <property type="protein sequence ID" value="KAL3290133.1"/>
    <property type="molecule type" value="Genomic_DNA"/>
</dbReference>
<keyword evidence="1" id="KW-0812">Transmembrane</keyword>
<protein>
    <submittedName>
        <fullName evidence="3">Uncharacterized protein</fullName>
    </submittedName>
</protein>
<name>A0ABD2PH36_9CUCU</name>
<feature type="signal peptide" evidence="2">
    <location>
        <begin position="1"/>
        <end position="23"/>
    </location>
</feature>
<accession>A0ABD2PH36</accession>
<dbReference type="Proteomes" id="UP001516400">
    <property type="component" value="Unassembled WGS sequence"/>
</dbReference>
<proteinExistence type="predicted"/>